<dbReference type="Gene3D" id="1.25.40.10">
    <property type="entry name" value="Tetratricopeptide repeat domain"/>
    <property type="match status" value="2"/>
</dbReference>
<dbReference type="SUPFAM" id="SSF48452">
    <property type="entry name" value="TPR-like"/>
    <property type="match status" value="2"/>
</dbReference>
<dbReference type="InterPro" id="IPR002182">
    <property type="entry name" value="NB-ARC"/>
</dbReference>
<dbReference type="SMART" id="SM00028">
    <property type="entry name" value="TPR"/>
    <property type="match status" value="5"/>
</dbReference>
<dbReference type="Gene3D" id="3.40.50.300">
    <property type="entry name" value="P-loop containing nucleotide triphosphate hydrolases"/>
    <property type="match status" value="1"/>
</dbReference>
<reference evidence="6" key="1">
    <citation type="submission" date="2018-03" db="EMBL/GenBank/DDBJ databases">
        <authorList>
            <person name="Guldener U."/>
        </authorList>
    </citation>
    <scope>NUCLEOTIDE SEQUENCE</scope>
</reference>
<gene>
    <name evidence="6" type="ORF">DNG_02935</name>
</gene>
<dbReference type="PRINTS" id="PR00381">
    <property type="entry name" value="KINESINLIGHT"/>
</dbReference>
<keyword evidence="7" id="KW-1185">Reference proteome</keyword>
<dbReference type="PANTHER" id="PTHR46082:SF6">
    <property type="entry name" value="AAA+ ATPASE DOMAIN-CONTAINING PROTEIN-RELATED"/>
    <property type="match status" value="1"/>
</dbReference>
<organism evidence="6 7">
    <name type="scientific">Cephalotrichum gorgonifer</name>
    <dbReference type="NCBI Taxonomy" id="2041049"/>
    <lineage>
        <taxon>Eukaryota</taxon>
        <taxon>Fungi</taxon>
        <taxon>Dikarya</taxon>
        <taxon>Ascomycota</taxon>
        <taxon>Pezizomycotina</taxon>
        <taxon>Sordariomycetes</taxon>
        <taxon>Hypocreomycetidae</taxon>
        <taxon>Microascales</taxon>
        <taxon>Microascaceae</taxon>
        <taxon>Cephalotrichum</taxon>
    </lineage>
</organism>
<protein>
    <recommendedName>
        <fullName evidence="8">NB-ARC domain-containing protein</fullName>
    </recommendedName>
</protein>
<dbReference type="InterPro" id="IPR019734">
    <property type="entry name" value="TPR_rpt"/>
</dbReference>
<dbReference type="InterPro" id="IPR029058">
    <property type="entry name" value="AB_hydrolase_fold"/>
</dbReference>
<sequence length="940" mass="106794">MGPHEGTRRNEQPSRPPIEVLYPVTADETARSIEVDIVAVHGLGANVDSSWTYKGGPRTVHWLRDRDMLPAIVPNARIMVYNYESKWQANAPRTRLELCGEELVNSLHSFRKDTRDRPIIFIGHSLGGLVITHALLFADRNEDLKYLPECTVGFAALGTPFRGTTMHRLADLVAWLMTPAGSHKGIVRDLKPDDQHLRDKVHIFCQLRERLAIPVCCLFELLESDYGKKAGLWGGMTRGMVVKEESAHIPGWPRYALQADHFTLNKFSGPDDRSFLTVSERIRVMCADSKNVIRKRQKNVQLDRNESFVGRGAVLDQLLGRIPPSKNRDSCQWTAIEGLGGIGKTQIALMAAFRVHDDYPDCSVFWVPATSATNFENSYREIGRQIAVDGIDKGNADIKTLVKTKLSQESAGDWLLIVDNADDTELLLGDNGIKAYLPSSRRGSILFTTRNHQVTTRLGIQKQGTIAITEMSRAESIDLLAQGLEENQMDDADGTDVLLDFLADLPLAIKQASAYMAEVRISTTKYLELCKASNETMIKLLSKDFEDRGRYEGIRNPIATTWLVSFEQILKSAPLAAEYLRFMCLLAQKAIPASLLPPREDELEVVDAIGTLKAYTFIAEQQERDIFDIHRLVRLAMQNWLREKGEWEEWVTKVIQRLAEEFPYPKHENRGIWMKYLPHAQNVIEYWDDTVDKEAAGELSYNMGEGYHRLGRYQDAEKRNRLTLELRLKVLGKEHPQTLTSMSNLARGLNRQGKYEESGRMHKETMELSEKVLGKEHPETLTSMENLARALTGQRKYKEAEKIYQQTLKILEKVRGKEHSQTLTVMNNLAHMFNEQGKYGEAERICKRTAKIFEEHLGKEHTRTLGSMNNLAYALRNQGKYEEAEKIFRQTLELKEKSLGKNHPSTLGGMNNLARALQSQGRHDEANQVLEERKKRESGE</sequence>
<dbReference type="Pfam" id="PF00931">
    <property type="entry name" value="NB-ARC"/>
    <property type="match status" value="1"/>
</dbReference>
<evidence type="ECO:0000256" key="2">
    <source>
        <dbReference type="PROSITE-ProRule" id="PRU00339"/>
    </source>
</evidence>
<comment type="similarity">
    <text evidence="1">Belongs to the putative lipase ROG1 family.</text>
</comment>
<dbReference type="Pfam" id="PF13374">
    <property type="entry name" value="TPR_10"/>
    <property type="match status" value="2"/>
</dbReference>
<dbReference type="SUPFAM" id="SSF52540">
    <property type="entry name" value="P-loop containing nucleoside triphosphate hydrolases"/>
    <property type="match status" value="1"/>
</dbReference>
<feature type="domain" description="DUF676" evidence="5">
    <location>
        <begin position="37"/>
        <end position="170"/>
    </location>
</feature>
<evidence type="ECO:0000256" key="1">
    <source>
        <dbReference type="ARBA" id="ARBA00007920"/>
    </source>
</evidence>
<evidence type="ECO:0000259" key="5">
    <source>
        <dbReference type="Pfam" id="PF05057"/>
    </source>
</evidence>
<dbReference type="Proteomes" id="UP001187682">
    <property type="component" value="Unassembled WGS sequence"/>
</dbReference>
<evidence type="ECO:0000313" key="6">
    <source>
        <dbReference type="EMBL" id="SPO00083.1"/>
    </source>
</evidence>
<evidence type="ECO:0008006" key="8">
    <source>
        <dbReference type="Google" id="ProtNLM"/>
    </source>
</evidence>
<feature type="repeat" description="TPR" evidence="2">
    <location>
        <begin position="865"/>
        <end position="898"/>
    </location>
</feature>
<evidence type="ECO:0000259" key="4">
    <source>
        <dbReference type="Pfam" id="PF00931"/>
    </source>
</evidence>
<evidence type="ECO:0000313" key="7">
    <source>
        <dbReference type="Proteomes" id="UP001187682"/>
    </source>
</evidence>
<feature type="compositionally biased region" description="Basic and acidic residues" evidence="3">
    <location>
        <begin position="921"/>
        <end position="940"/>
    </location>
</feature>
<evidence type="ECO:0000256" key="3">
    <source>
        <dbReference type="SAM" id="MobiDB-lite"/>
    </source>
</evidence>
<dbReference type="InterPro" id="IPR007751">
    <property type="entry name" value="DUF676_lipase-like"/>
</dbReference>
<feature type="region of interest" description="Disordered" evidence="3">
    <location>
        <begin position="918"/>
        <end position="940"/>
    </location>
</feature>
<dbReference type="AlphaFoldDB" id="A0AAE8MVA9"/>
<dbReference type="PANTHER" id="PTHR46082">
    <property type="entry name" value="ATP/GTP-BINDING PROTEIN-RELATED"/>
    <property type="match status" value="1"/>
</dbReference>
<dbReference type="PROSITE" id="PS50005">
    <property type="entry name" value="TPR"/>
    <property type="match status" value="1"/>
</dbReference>
<dbReference type="Gene3D" id="3.40.50.1820">
    <property type="entry name" value="alpha/beta hydrolase"/>
    <property type="match status" value="1"/>
</dbReference>
<dbReference type="Pfam" id="PF13424">
    <property type="entry name" value="TPR_12"/>
    <property type="match status" value="2"/>
</dbReference>
<name>A0AAE8MVA9_9PEZI</name>
<keyword evidence="2" id="KW-0802">TPR repeat</keyword>
<dbReference type="EMBL" id="ONZQ02000003">
    <property type="protein sequence ID" value="SPO00083.1"/>
    <property type="molecule type" value="Genomic_DNA"/>
</dbReference>
<dbReference type="GO" id="GO:0043531">
    <property type="term" value="F:ADP binding"/>
    <property type="evidence" value="ECO:0007669"/>
    <property type="project" value="InterPro"/>
</dbReference>
<proteinExistence type="inferred from homology"/>
<comment type="caution">
    <text evidence="6">The sequence shown here is derived from an EMBL/GenBank/DDBJ whole genome shotgun (WGS) entry which is preliminary data.</text>
</comment>
<dbReference type="InterPro" id="IPR053137">
    <property type="entry name" value="NLR-like"/>
</dbReference>
<feature type="domain" description="NB-ARC" evidence="4">
    <location>
        <begin position="328"/>
        <end position="482"/>
    </location>
</feature>
<dbReference type="SUPFAM" id="SSF53474">
    <property type="entry name" value="alpha/beta-Hydrolases"/>
    <property type="match status" value="1"/>
</dbReference>
<dbReference type="Pfam" id="PF05057">
    <property type="entry name" value="DUF676"/>
    <property type="match status" value="1"/>
</dbReference>
<dbReference type="InterPro" id="IPR011990">
    <property type="entry name" value="TPR-like_helical_dom_sf"/>
</dbReference>
<dbReference type="InterPro" id="IPR027417">
    <property type="entry name" value="P-loop_NTPase"/>
</dbReference>
<accession>A0AAE8MVA9</accession>